<protein>
    <recommendedName>
        <fullName evidence="7">Chitin-binding type-1 domain-containing protein</fullName>
    </recommendedName>
</protein>
<dbReference type="GO" id="GO:0006032">
    <property type="term" value="P:chitin catabolic process"/>
    <property type="evidence" value="ECO:0007669"/>
    <property type="project" value="InterPro"/>
</dbReference>
<dbReference type="Gene3D" id="1.10.530.10">
    <property type="match status" value="1"/>
</dbReference>
<dbReference type="FunFam" id="3.30.20.10:FF:000001">
    <property type="entry name" value="Endochitinase (Chitinase)"/>
    <property type="match status" value="1"/>
</dbReference>
<evidence type="ECO:0000313" key="9">
    <source>
        <dbReference type="Proteomes" id="UP001177140"/>
    </source>
</evidence>
<dbReference type="Pfam" id="PF00182">
    <property type="entry name" value="Glyco_hydro_19"/>
    <property type="match status" value="1"/>
</dbReference>
<dbReference type="SMART" id="SM00270">
    <property type="entry name" value="ChtBD1"/>
    <property type="match status" value="1"/>
</dbReference>
<dbReference type="Gene3D" id="3.30.60.10">
    <property type="entry name" value="Endochitinase-like"/>
    <property type="match status" value="1"/>
</dbReference>
<gene>
    <name evidence="8" type="ORF">MKW94_006487</name>
</gene>
<evidence type="ECO:0000256" key="2">
    <source>
        <dbReference type="ARBA" id="ARBA00023157"/>
    </source>
</evidence>
<dbReference type="CDD" id="cd00325">
    <property type="entry name" value="chitinase_GH19"/>
    <property type="match status" value="1"/>
</dbReference>
<dbReference type="InterPro" id="IPR023346">
    <property type="entry name" value="Lysozyme-like_dom_sf"/>
</dbReference>
<feature type="domain" description="Chitin-binding type-1" evidence="7">
    <location>
        <begin position="48"/>
        <end position="85"/>
    </location>
</feature>
<evidence type="ECO:0000313" key="8">
    <source>
        <dbReference type="EMBL" id="MCL7025449.1"/>
    </source>
</evidence>
<keyword evidence="6" id="KW-1133">Transmembrane helix</keyword>
<feature type="transmembrane region" description="Helical" evidence="6">
    <location>
        <begin position="21"/>
        <end position="42"/>
    </location>
</feature>
<comment type="caution">
    <text evidence="5">Lacks conserved residue(s) required for the propagation of feature annotation.</text>
</comment>
<dbReference type="PROSITE" id="PS00773">
    <property type="entry name" value="CHITINASE_19_1"/>
    <property type="match status" value="1"/>
</dbReference>
<dbReference type="AlphaFoldDB" id="A0AA41RRT7"/>
<dbReference type="InterPro" id="IPR001002">
    <property type="entry name" value="Chitin-bd_1"/>
</dbReference>
<accession>A0AA41RRT7</accession>
<feature type="disulfide bond" evidence="4">
    <location>
        <begin position="171"/>
        <end position="180"/>
    </location>
</feature>
<dbReference type="GO" id="GO:0016998">
    <property type="term" value="P:cell wall macromolecule catabolic process"/>
    <property type="evidence" value="ECO:0007669"/>
    <property type="project" value="InterPro"/>
</dbReference>
<keyword evidence="6" id="KW-0472">Membrane</keyword>
<dbReference type="PROSITE" id="PS00774">
    <property type="entry name" value="CHITINASE_19_2"/>
    <property type="match status" value="1"/>
</dbReference>
<keyword evidence="2 4" id="KW-1015">Disulfide bond</keyword>
<dbReference type="SUPFAM" id="SSF57016">
    <property type="entry name" value="Plant lectins/antimicrobial peptides"/>
    <property type="match status" value="1"/>
</dbReference>
<dbReference type="PANTHER" id="PTHR22595">
    <property type="entry name" value="CHITINASE-RELATED"/>
    <property type="match status" value="1"/>
</dbReference>
<dbReference type="InterPro" id="IPR036861">
    <property type="entry name" value="Endochitinase-like_sf"/>
</dbReference>
<evidence type="ECO:0000256" key="3">
    <source>
        <dbReference type="PIRSR" id="PIRSR001060-1"/>
    </source>
</evidence>
<feature type="active site" description="Proton donor" evidence="3">
    <location>
        <position position="153"/>
    </location>
</feature>
<sequence>MYQISHQQHNLVNFLLHCLTLKMAVFNIVRFIFVIGVVSGIFTELTAGQNCGCAPDECCSEFGFCGKAGDPQYCGTGCQQGPCTPPSDVNVADIVTEAFFNGILNQGDCPGKNFYSRGAFLDALTTYDRFGRVGTQDDSKREIAAFFAHASHETERFCFIEEKDGATKDYCNETNTQFPCASGKLYYGRGPLQLTWNYNYGPAGQDNGFDGLNNPEAVANDPAISFKTALWYWMRSVHSIITSGKGFGETIRAINGALECNNPAESAKVDSRVNYFTSYCSQLGVAPGDNLRC</sequence>
<name>A0AA41RRT7_PAPNU</name>
<comment type="caution">
    <text evidence="8">The sequence shown here is derived from an EMBL/GenBank/DDBJ whole genome shotgun (WGS) entry which is preliminary data.</text>
</comment>
<dbReference type="SUPFAM" id="SSF53955">
    <property type="entry name" value="Lysozyme-like"/>
    <property type="match status" value="1"/>
</dbReference>
<reference evidence="8" key="1">
    <citation type="submission" date="2022-03" db="EMBL/GenBank/DDBJ databases">
        <title>A functionally conserved STORR gene fusion in Papaver species that diverged 16.8 million years ago.</title>
        <authorList>
            <person name="Catania T."/>
        </authorList>
    </citation>
    <scope>NUCLEOTIDE SEQUENCE</scope>
    <source>
        <strain evidence="8">S-191538</strain>
    </source>
</reference>
<dbReference type="PANTHER" id="PTHR22595:SF193">
    <property type="entry name" value="ENDOCHITINASE EP3"/>
    <property type="match status" value="1"/>
</dbReference>
<feature type="disulfide bond" evidence="4">
    <location>
        <begin position="58"/>
        <end position="74"/>
    </location>
</feature>
<evidence type="ECO:0000256" key="5">
    <source>
        <dbReference type="PROSITE-ProRule" id="PRU00261"/>
    </source>
</evidence>
<dbReference type="EMBL" id="JAJJMA010045482">
    <property type="protein sequence ID" value="MCL7025449.1"/>
    <property type="molecule type" value="Genomic_DNA"/>
</dbReference>
<dbReference type="InterPro" id="IPR016283">
    <property type="entry name" value="Glyco_hydro_19"/>
</dbReference>
<dbReference type="PROSITE" id="PS50941">
    <property type="entry name" value="CHIT_BIND_I_2"/>
    <property type="match status" value="1"/>
</dbReference>
<evidence type="ECO:0000256" key="1">
    <source>
        <dbReference type="ARBA" id="ARBA00022669"/>
    </source>
</evidence>
<proteinExistence type="predicted"/>
<feature type="disulfide bond" evidence="4">
    <location>
        <begin position="260"/>
        <end position="293"/>
    </location>
</feature>
<feature type="disulfide bond" evidence="4">
    <location>
        <begin position="109"/>
        <end position="158"/>
    </location>
</feature>
<dbReference type="PIRSF" id="PIRSF001060">
    <property type="entry name" value="Endochitinase"/>
    <property type="match status" value="1"/>
</dbReference>
<dbReference type="GO" id="GO:0005975">
    <property type="term" value="P:carbohydrate metabolic process"/>
    <property type="evidence" value="ECO:0007669"/>
    <property type="project" value="InterPro"/>
</dbReference>
<dbReference type="GO" id="GO:0008061">
    <property type="term" value="F:chitin binding"/>
    <property type="evidence" value="ECO:0007669"/>
    <property type="project" value="UniProtKB-UniRule"/>
</dbReference>
<evidence type="ECO:0000256" key="6">
    <source>
        <dbReference type="SAM" id="Phobius"/>
    </source>
</evidence>
<dbReference type="InterPro" id="IPR000726">
    <property type="entry name" value="Glyco_hydro_19_cat"/>
</dbReference>
<keyword evidence="1 5" id="KW-0147">Chitin-binding</keyword>
<feature type="disulfide bond" evidence="4 5">
    <location>
        <begin position="53"/>
        <end position="65"/>
    </location>
</feature>
<evidence type="ECO:0000259" key="7">
    <source>
        <dbReference type="PROSITE" id="PS50941"/>
    </source>
</evidence>
<keyword evidence="9" id="KW-1185">Reference proteome</keyword>
<evidence type="ECO:0000256" key="4">
    <source>
        <dbReference type="PIRSR" id="PIRSR001060-2"/>
    </source>
</evidence>
<keyword evidence="6" id="KW-0812">Transmembrane</keyword>
<organism evidence="8 9">
    <name type="scientific">Papaver nudicaule</name>
    <name type="common">Iceland poppy</name>
    <dbReference type="NCBI Taxonomy" id="74823"/>
    <lineage>
        <taxon>Eukaryota</taxon>
        <taxon>Viridiplantae</taxon>
        <taxon>Streptophyta</taxon>
        <taxon>Embryophyta</taxon>
        <taxon>Tracheophyta</taxon>
        <taxon>Spermatophyta</taxon>
        <taxon>Magnoliopsida</taxon>
        <taxon>Ranunculales</taxon>
        <taxon>Papaveraceae</taxon>
        <taxon>Papaveroideae</taxon>
        <taxon>Papaver</taxon>
    </lineage>
</organism>
<dbReference type="Proteomes" id="UP001177140">
    <property type="component" value="Unassembled WGS sequence"/>
</dbReference>
<dbReference type="CDD" id="cd00035">
    <property type="entry name" value="ChtBD1"/>
    <property type="match status" value="1"/>
</dbReference>
<dbReference type="GO" id="GO:0004568">
    <property type="term" value="F:chitinase activity"/>
    <property type="evidence" value="ECO:0007669"/>
    <property type="project" value="InterPro"/>
</dbReference>
<dbReference type="Gene3D" id="3.30.20.10">
    <property type="entry name" value="Endochitinase, domain 2"/>
    <property type="match status" value="1"/>
</dbReference>